<dbReference type="AlphaFoldDB" id="A0A5Q2MME9"/>
<feature type="compositionally biased region" description="Low complexity" evidence="1">
    <location>
        <begin position="9"/>
        <end position="21"/>
    </location>
</feature>
<evidence type="ECO:0000259" key="2">
    <source>
        <dbReference type="Pfam" id="PF07796"/>
    </source>
</evidence>
<accession>A0A5Q2MME9</accession>
<sequence length="220" mass="24083">MSSSRTDRTSTTGSSTSSPSRDGADARRTAVIACGAIARPVAEIVRSHDWPVDVHPLPPLLHNAPHLIASEVEALLVTLRPAYATVAIAYADCGTYGELDAVCERHGVRRLAGLHCYDVLGGPDRMRAMFEQQPGTYVLTDFLVRSFRRTVVQELGLDRYPELREDYFGHYTRVVWLAQEPDTELRALAVDAASLIGLPLTEVDVGLGGLDRSMRALLQV</sequence>
<dbReference type="Proteomes" id="UP000392064">
    <property type="component" value="Chromosome"/>
</dbReference>
<organism evidence="3 4">
    <name type="scientific">Aeromicrobium yanjiei</name>
    <dbReference type="NCBI Taxonomy" id="2662028"/>
    <lineage>
        <taxon>Bacteria</taxon>
        <taxon>Bacillati</taxon>
        <taxon>Actinomycetota</taxon>
        <taxon>Actinomycetes</taxon>
        <taxon>Propionibacteriales</taxon>
        <taxon>Nocardioidaceae</taxon>
        <taxon>Aeromicrobium</taxon>
    </lineage>
</organism>
<evidence type="ECO:0000313" key="4">
    <source>
        <dbReference type="Proteomes" id="UP000392064"/>
    </source>
</evidence>
<evidence type="ECO:0000313" key="3">
    <source>
        <dbReference type="EMBL" id="QGG42302.1"/>
    </source>
</evidence>
<evidence type="ECO:0000256" key="1">
    <source>
        <dbReference type="SAM" id="MobiDB-lite"/>
    </source>
</evidence>
<proteinExistence type="predicted"/>
<feature type="domain" description="DUF1638" evidence="2">
    <location>
        <begin position="57"/>
        <end position="212"/>
    </location>
</feature>
<dbReference type="InterPro" id="IPR012437">
    <property type="entry name" value="DUF1638"/>
</dbReference>
<protein>
    <submittedName>
        <fullName evidence="3">DUF1638 domain-containing protein</fullName>
    </submittedName>
</protein>
<dbReference type="Pfam" id="PF07796">
    <property type="entry name" value="DUF1638"/>
    <property type="match status" value="1"/>
</dbReference>
<feature type="region of interest" description="Disordered" evidence="1">
    <location>
        <begin position="1"/>
        <end position="26"/>
    </location>
</feature>
<reference evidence="3 4" key="1">
    <citation type="submission" date="2019-11" db="EMBL/GenBank/DDBJ databases">
        <authorList>
            <person name="Li J."/>
        </authorList>
    </citation>
    <scope>NUCLEOTIDE SEQUENCE [LARGE SCALE GENOMIC DNA]</scope>
    <source>
        <strain evidence="3 4">MF47</strain>
    </source>
</reference>
<dbReference type="KEGG" id="aef:GEV26_13485"/>
<gene>
    <name evidence="3" type="ORF">GEV26_13485</name>
</gene>
<keyword evidence="4" id="KW-1185">Reference proteome</keyword>
<name>A0A5Q2MME9_9ACTN</name>
<dbReference type="EMBL" id="CP045737">
    <property type="protein sequence ID" value="QGG42302.1"/>
    <property type="molecule type" value="Genomic_DNA"/>
</dbReference>